<evidence type="ECO:0000313" key="6">
    <source>
        <dbReference type="Proteomes" id="UP000235484"/>
    </source>
</evidence>
<dbReference type="EMBL" id="LN887804">
    <property type="protein sequence ID" value="CUR43783.1"/>
    <property type="molecule type" value="Genomic_DNA"/>
</dbReference>
<evidence type="ECO:0000313" key="7">
    <source>
        <dbReference type="Proteomes" id="UP000587270"/>
    </source>
</evidence>
<gene>
    <name evidence="4" type="ORF">BHL82_10645</name>
    <name evidence="3" type="ORF">HF865_10385</name>
    <name evidence="1" type="ORF">LRLP16767_LR202_00301</name>
    <name evidence="2" type="ORF">LRLP16767_LRLP167_01582</name>
</gene>
<dbReference type="Proteomes" id="UP000194286">
    <property type="component" value="Unassembled WGS sequence"/>
</dbReference>
<proteinExistence type="predicted"/>
<dbReference type="AlphaFoldDB" id="A0A0U5K203"/>
<dbReference type="EMBL" id="LN887526">
    <property type="protein sequence ID" value="CUR40244.1"/>
    <property type="molecule type" value="Genomic_DNA"/>
</dbReference>
<organism evidence="2">
    <name type="scientific">Limosilactobacillus reuteri</name>
    <name type="common">Lactobacillus reuteri</name>
    <dbReference type="NCBI Taxonomy" id="1598"/>
    <lineage>
        <taxon>Bacteria</taxon>
        <taxon>Bacillati</taxon>
        <taxon>Bacillota</taxon>
        <taxon>Bacilli</taxon>
        <taxon>Lactobacillales</taxon>
        <taxon>Lactobacillaceae</taxon>
        <taxon>Limosilactobacillus</taxon>
    </lineage>
</organism>
<evidence type="ECO:0000313" key="1">
    <source>
        <dbReference type="EMBL" id="CUR40244.1"/>
    </source>
</evidence>
<reference evidence="4 5" key="3">
    <citation type="submission" date="2016-09" db="EMBL/GenBank/DDBJ databases">
        <title>Lactobacillus reuteri KLR3005, genome sequencing and assembly.</title>
        <authorList>
            <person name="Lee J.-Y."/>
            <person name="Kim E.B."/>
            <person name="Choi Y.-J."/>
        </authorList>
    </citation>
    <scope>NUCLEOTIDE SEQUENCE [LARGE SCALE GENOMIC DNA]</scope>
    <source>
        <strain evidence="4 5">KLR3005</strain>
    </source>
</reference>
<name>A0A0U5K203_LIMRT</name>
<reference evidence="2" key="1">
    <citation type="submission" date="2015-10" db="EMBL/GenBank/DDBJ databases">
        <authorList>
            <person name="Gilbert D.G."/>
        </authorList>
    </citation>
    <scope>NUCLEOTIDE SEQUENCE</scope>
    <source>
        <strain evidence="1">20-2</strain>
        <strain evidence="2">Lp167-67</strain>
    </source>
</reference>
<reference evidence="6" key="2">
    <citation type="submission" date="2015-10" db="EMBL/GenBank/DDBJ databases">
        <authorList>
            <person name="Crossman L.C."/>
        </authorList>
    </citation>
    <scope>NUCLEOTIDE SEQUENCE [LARGE SCALE GENOMIC DNA]</scope>
    <source>
        <strain evidence="6">20-2</strain>
    </source>
</reference>
<evidence type="ECO:0000313" key="5">
    <source>
        <dbReference type="Proteomes" id="UP000194286"/>
    </source>
</evidence>
<evidence type="ECO:0000313" key="2">
    <source>
        <dbReference type="EMBL" id="CUR43783.1"/>
    </source>
</evidence>
<dbReference type="EMBL" id="JABAFN010000064">
    <property type="protein sequence ID" value="NME23071.1"/>
    <property type="molecule type" value="Genomic_DNA"/>
</dbReference>
<dbReference type="EMBL" id="MIMU01000005">
    <property type="protein sequence ID" value="OTA89668.1"/>
    <property type="molecule type" value="Genomic_DNA"/>
</dbReference>
<dbReference type="Proteomes" id="UP000587270">
    <property type="component" value="Unassembled WGS sequence"/>
</dbReference>
<dbReference type="RefSeq" id="WP_086120766.1">
    <property type="nucleotide sequence ID" value="NZ_JABAFN010000064.1"/>
</dbReference>
<protein>
    <submittedName>
        <fullName evidence="2">Uncharacterized protein</fullName>
    </submittedName>
</protein>
<dbReference type="Proteomes" id="UP000235484">
    <property type="component" value="Unassembled WGS sequence"/>
</dbReference>
<evidence type="ECO:0000313" key="3">
    <source>
        <dbReference type="EMBL" id="NME23071.1"/>
    </source>
</evidence>
<sequence length="74" mass="8483">MNFNIYDTSKHTVLLNGDYLTFQLEPIDLNTVEMVILSPTTVPTIINMQQQGKTFHIHLPQDQVKIGNTTLYFS</sequence>
<reference evidence="3 7" key="4">
    <citation type="submission" date="2020-04" db="EMBL/GenBank/DDBJ databases">
        <authorList>
            <person name="Hitch T.C.A."/>
            <person name="Wylensek D."/>
            <person name="Clavel T."/>
        </authorList>
    </citation>
    <scope>NUCLEOTIDE SEQUENCE [LARGE SCALE GENOMIC DNA]</scope>
    <source>
        <strain evidence="3 7">WCA-386-APC-4I</strain>
    </source>
</reference>
<accession>A0A0U5K203</accession>
<evidence type="ECO:0000313" key="4">
    <source>
        <dbReference type="EMBL" id="OTA89668.1"/>
    </source>
</evidence>